<dbReference type="EMBL" id="AAOA02000002">
    <property type="protein sequence ID" value="EAQ98397.2"/>
    <property type="molecule type" value="Genomic_DNA"/>
</dbReference>
<dbReference type="Pfam" id="PF08352">
    <property type="entry name" value="oligo_HPY"/>
    <property type="match status" value="1"/>
</dbReference>
<dbReference type="AlphaFoldDB" id="A4A5V0"/>
<dbReference type="STRING" id="314285.KT71_00430"/>
<comment type="similarity">
    <text evidence="2">Belongs to the ABC transporter superfamily.</text>
</comment>
<sequence length="326" mass="35206">MADSPLLEIDGLITEFATDEGLVRAVDGVSFSVDPGKTVGIVGESGCGKSVTALSIMRLLPQPMGRIAGGEIRLKGQDLAKLSFEDMEKVRGNDIGMVFQEPMTALNPVHTIGRQLTEGIKLHKGLSGQDALQEAIKILDKVGIPSPEVRMGEYPHQLSGGMRQRVVIAIALACGPALLIADEPTTALDVTIQAQILELIKELQADLGMSVMLITHDLGVIAETCDEVVVMYAGKVAEKGTVYDIFDHPSHPYTQGLLRSIPTLETTPKSTLNVIEGMVPALRDLPRGCRFENRCPNSTEECRKAPPVEETVDGMHKVSCHHWQAL</sequence>
<dbReference type="FunFam" id="3.40.50.300:FF:000016">
    <property type="entry name" value="Oligopeptide ABC transporter ATP-binding component"/>
    <property type="match status" value="1"/>
</dbReference>
<dbReference type="SUPFAM" id="SSF52540">
    <property type="entry name" value="P-loop containing nucleoside triphosphate hydrolases"/>
    <property type="match status" value="1"/>
</dbReference>
<keyword evidence="7" id="KW-0472">Membrane</keyword>
<keyword evidence="12" id="KW-1185">Reference proteome</keyword>
<feature type="domain" description="ABC transporter" evidence="10">
    <location>
        <begin position="7"/>
        <end position="258"/>
    </location>
</feature>
<evidence type="ECO:0000256" key="3">
    <source>
        <dbReference type="ARBA" id="ARBA00022448"/>
    </source>
</evidence>
<dbReference type="GO" id="GO:0005886">
    <property type="term" value="C:plasma membrane"/>
    <property type="evidence" value="ECO:0007669"/>
    <property type="project" value="UniProtKB-SubCell"/>
</dbReference>
<accession>A4A5V0</accession>
<dbReference type="InterPro" id="IPR017871">
    <property type="entry name" value="ABC_transporter-like_CS"/>
</dbReference>
<evidence type="ECO:0000256" key="4">
    <source>
        <dbReference type="ARBA" id="ARBA00022475"/>
    </source>
</evidence>
<reference evidence="11 12" key="1">
    <citation type="journal article" date="2007" name="Proc. Natl. Acad. Sci. U.S.A.">
        <title>Characterization of a marine gammaproteobacterium capable of aerobic anoxygenic photosynthesis.</title>
        <authorList>
            <person name="Fuchs B.M."/>
            <person name="Spring S."/>
            <person name="Teeling H."/>
            <person name="Quast C."/>
            <person name="Wulf J."/>
            <person name="Schattenhofer M."/>
            <person name="Yan S."/>
            <person name="Ferriera S."/>
            <person name="Johnson J."/>
            <person name="Glockner F.O."/>
            <person name="Amann R."/>
        </authorList>
    </citation>
    <scope>NUCLEOTIDE SEQUENCE [LARGE SCALE GENOMIC DNA]</scope>
    <source>
        <strain evidence="11">KT71</strain>
    </source>
</reference>
<dbReference type="EC" id="7.4.2.9" evidence="8"/>
<organism evidence="11 12">
    <name type="scientific">Congregibacter litoralis KT71</name>
    <dbReference type="NCBI Taxonomy" id="314285"/>
    <lineage>
        <taxon>Bacteria</taxon>
        <taxon>Pseudomonadati</taxon>
        <taxon>Pseudomonadota</taxon>
        <taxon>Gammaproteobacteria</taxon>
        <taxon>Cellvibrionales</taxon>
        <taxon>Halieaceae</taxon>
        <taxon>Congregibacter</taxon>
    </lineage>
</organism>
<dbReference type="Proteomes" id="UP000019205">
    <property type="component" value="Chromosome"/>
</dbReference>
<dbReference type="OrthoDB" id="9784450at2"/>
<reference evidence="11 12" key="2">
    <citation type="journal article" date="2009" name="PLoS ONE">
        <title>The photosynthetic apparatus and its regulation in the aerobic gammaproteobacterium Congregibacter litoralis gen. nov., sp. nov.</title>
        <authorList>
            <person name="Spring S."/>
            <person name="Lunsdorf H."/>
            <person name="Fuchs B.M."/>
            <person name="Tindall B.J."/>
        </authorList>
    </citation>
    <scope>NUCLEOTIDE SEQUENCE [LARGE SCALE GENOMIC DNA]</scope>
    <source>
        <strain evidence="11">KT71</strain>
    </source>
</reference>
<dbReference type="SMART" id="SM00382">
    <property type="entry name" value="AAA"/>
    <property type="match status" value="1"/>
</dbReference>
<gene>
    <name evidence="11" type="ORF">KT71_00430</name>
</gene>
<dbReference type="eggNOG" id="COG0444">
    <property type="taxonomic scope" value="Bacteria"/>
</dbReference>
<dbReference type="InterPro" id="IPR003439">
    <property type="entry name" value="ABC_transporter-like_ATP-bd"/>
</dbReference>
<dbReference type="InterPro" id="IPR003593">
    <property type="entry name" value="AAA+_ATPase"/>
</dbReference>
<dbReference type="NCBIfam" id="TIGR01727">
    <property type="entry name" value="oligo_HPY"/>
    <property type="match status" value="1"/>
</dbReference>
<dbReference type="Gene3D" id="3.40.50.300">
    <property type="entry name" value="P-loop containing nucleotide triphosphate hydrolases"/>
    <property type="match status" value="1"/>
</dbReference>
<dbReference type="PANTHER" id="PTHR43297">
    <property type="entry name" value="OLIGOPEPTIDE TRANSPORT ATP-BINDING PROTEIN APPD"/>
    <property type="match status" value="1"/>
</dbReference>
<evidence type="ECO:0000256" key="5">
    <source>
        <dbReference type="ARBA" id="ARBA00022741"/>
    </source>
</evidence>
<keyword evidence="3" id="KW-0813">Transport</keyword>
<protein>
    <recommendedName>
        <fullName evidence="8">ABC-type dipeptide transporter</fullName>
        <ecNumber evidence="8">7.4.2.9</ecNumber>
    </recommendedName>
</protein>
<dbReference type="CDD" id="cd03257">
    <property type="entry name" value="ABC_NikE_OppD_transporters"/>
    <property type="match status" value="1"/>
</dbReference>
<evidence type="ECO:0000256" key="1">
    <source>
        <dbReference type="ARBA" id="ARBA00004417"/>
    </source>
</evidence>
<evidence type="ECO:0000256" key="6">
    <source>
        <dbReference type="ARBA" id="ARBA00022840"/>
    </source>
</evidence>
<keyword evidence="5" id="KW-0547">Nucleotide-binding</keyword>
<dbReference type="InterPro" id="IPR013563">
    <property type="entry name" value="Oligopep_ABC_C"/>
</dbReference>
<dbReference type="PANTHER" id="PTHR43297:SF2">
    <property type="entry name" value="DIPEPTIDE TRANSPORT ATP-BINDING PROTEIN DPPD"/>
    <property type="match status" value="1"/>
</dbReference>
<comment type="subcellular location">
    <subcellularLocation>
        <location evidence="1">Cell inner membrane</location>
        <topology evidence="1">Peripheral membrane protein</topology>
    </subcellularLocation>
</comment>
<dbReference type="InterPro" id="IPR027417">
    <property type="entry name" value="P-loop_NTPase"/>
</dbReference>
<dbReference type="InterPro" id="IPR050388">
    <property type="entry name" value="ABC_Ni/Peptide_Import"/>
</dbReference>
<name>A4A5V0_9GAMM</name>
<dbReference type="Pfam" id="PF00005">
    <property type="entry name" value="ABC_tran"/>
    <property type="match status" value="1"/>
</dbReference>
<evidence type="ECO:0000256" key="2">
    <source>
        <dbReference type="ARBA" id="ARBA00005417"/>
    </source>
</evidence>
<comment type="catalytic activity">
    <reaction evidence="9">
        <text>a dipeptide(out) + ATP + H2O = a dipeptide(in) + ADP + phosphate + H(+)</text>
        <dbReference type="Rhea" id="RHEA:23120"/>
        <dbReference type="ChEBI" id="CHEBI:15377"/>
        <dbReference type="ChEBI" id="CHEBI:15378"/>
        <dbReference type="ChEBI" id="CHEBI:30616"/>
        <dbReference type="ChEBI" id="CHEBI:43474"/>
        <dbReference type="ChEBI" id="CHEBI:90799"/>
        <dbReference type="ChEBI" id="CHEBI:456216"/>
        <dbReference type="EC" id="7.4.2.9"/>
    </reaction>
</comment>
<dbReference type="PROSITE" id="PS00211">
    <property type="entry name" value="ABC_TRANSPORTER_1"/>
    <property type="match status" value="1"/>
</dbReference>
<evidence type="ECO:0000313" key="12">
    <source>
        <dbReference type="Proteomes" id="UP000019205"/>
    </source>
</evidence>
<dbReference type="RefSeq" id="WP_023659999.1">
    <property type="nucleotide sequence ID" value="NZ_CM002299.1"/>
</dbReference>
<dbReference type="HOGENOM" id="CLU_000604_1_23_6"/>
<evidence type="ECO:0000259" key="10">
    <source>
        <dbReference type="PROSITE" id="PS50893"/>
    </source>
</evidence>
<dbReference type="GO" id="GO:0005524">
    <property type="term" value="F:ATP binding"/>
    <property type="evidence" value="ECO:0007669"/>
    <property type="project" value="UniProtKB-KW"/>
</dbReference>
<evidence type="ECO:0000313" key="11">
    <source>
        <dbReference type="EMBL" id="EAQ98397.2"/>
    </source>
</evidence>
<dbReference type="PROSITE" id="PS50893">
    <property type="entry name" value="ABC_TRANSPORTER_2"/>
    <property type="match status" value="1"/>
</dbReference>
<keyword evidence="4" id="KW-1003">Cell membrane</keyword>
<comment type="caution">
    <text evidence="11">The sequence shown here is derived from an EMBL/GenBank/DDBJ whole genome shotgun (WGS) entry which is preliminary data.</text>
</comment>
<dbReference type="GO" id="GO:0015833">
    <property type="term" value="P:peptide transport"/>
    <property type="evidence" value="ECO:0007669"/>
    <property type="project" value="InterPro"/>
</dbReference>
<proteinExistence type="inferred from homology"/>
<dbReference type="GO" id="GO:0016887">
    <property type="term" value="F:ATP hydrolysis activity"/>
    <property type="evidence" value="ECO:0007669"/>
    <property type="project" value="InterPro"/>
</dbReference>
<evidence type="ECO:0000256" key="9">
    <source>
        <dbReference type="ARBA" id="ARBA00047356"/>
    </source>
</evidence>
<evidence type="ECO:0000256" key="8">
    <source>
        <dbReference type="ARBA" id="ARBA00038852"/>
    </source>
</evidence>
<dbReference type="GO" id="GO:0055085">
    <property type="term" value="P:transmembrane transport"/>
    <property type="evidence" value="ECO:0007669"/>
    <property type="project" value="UniProtKB-ARBA"/>
</dbReference>
<keyword evidence="6 11" id="KW-0067">ATP-binding</keyword>
<evidence type="ECO:0000256" key="7">
    <source>
        <dbReference type="ARBA" id="ARBA00023136"/>
    </source>
</evidence>